<dbReference type="Proteomes" id="UP000598054">
    <property type="component" value="Chromosome"/>
</dbReference>
<dbReference type="EMBL" id="CP070249">
    <property type="protein sequence ID" value="QRV41592.1"/>
    <property type="molecule type" value="Genomic_DNA"/>
</dbReference>
<keyword evidence="3" id="KW-1185">Reference proteome</keyword>
<dbReference type="GeneID" id="63980505"/>
<evidence type="ECO:0000313" key="1">
    <source>
        <dbReference type="EMBL" id="QRV36141.1"/>
    </source>
</evidence>
<dbReference type="RefSeq" id="WP_030115543.1">
    <property type="nucleotide sequence ID" value="NZ_CP070242.1"/>
</dbReference>
<reference evidence="3 4" key="1">
    <citation type="submission" date="2021-02" db="EMBL/GenBank/DDBJ databases">
        <title>FDA dAtabase for Regulatory Grade micrObial Sequences (FDA-ARGOS): Supporting development and validation of Infectious Disease Dx tests.</title>
        <authorList>
            <person name="Sproer C."/>
            <person name="Gronow S."/>
            <person name="Severitt S."/>
            <person name="Schroder I."/>
            <person name="Tallon L."/>
            <person name="Sadzewicz L."/>
            <person name="Zhao X."/>
            <person name="Boylan J."/>
            <person name="Ott S."/>
            <person name="Bowen H."/>
            <person name="Vavikolanu K."/>
            <person name="Mehta A."/>
            <person name="Aluvathingal J."/>
            <person name="Nadendla S."/>
            <person name="Lowell S."/>
            <person name="Myers T."/>
            <person name="Yan Y."/>
            <person name="Sichtig H."/>
        </authorList>
    </citation>
    <scope>NUCLEOTIDE SEQUENCE [LARGE SCALE GENOMIC DNA]</scope>
    <source>
        <strain evidence="2 3">FDAARGOS_1211</strain>
        <strain evidence="1 4">FDAARGOS_1212</strain>
    </source>
</reference>
<dbReference type="Proteomes" id="UP000623926">
    <property type="component" value="Chromosome"/>
</dbReference>
<protein>
    <submittedName>
        <fullName evidence="1">Uncharacterized protein</fullName>
    </submittedName>
</protein>
<gene>
    <name evidence="2" type="ORF">I6J41_13215</name>
    <name evidence="1" type="ORF">I6J42_20365</name>
</gene>
<dbReference type="EMBL" id="CP070245">
    <property type="protein sequence ID" value="QRV36141.1"/>
    <property type="molecule type" value="Genomic_DNA"/>
</dbReference>
<proteinExistence type="predicted"/>
<evidence type="ECO:0000313" key="3">
    <source>
        <dbReference type="Proteomes" id="UP000598054"/>
    </source>
</evidence>
<evidence type="ECO:0000313" key="2">
    <source>
        <dbReference type="EMBL" id="QRV41592.1"/>
    </source>
</evidence>
<dbReference type="AlphaFoldDB" id="A0ABD7D024"/>
<sequence>MGTDMHGFIECRWDRWLDEDDREWFRAIDLSHLYNGRDYVAFGSLFGVRDAVSFRPLADHRGIPRDASREVLTTLETWGDDRHGESWITWAELTAADGDEVSNEVDGCVHEFRRGSDGSWTMHGRNTDLTRFAELSGLTGPRQILSAGTVFPENTEWPDGDRLFRVGRLRRKDVVPDSEWGAVWSVMRTLANLHGEEGVRLVVWFDG</sequence>
<accession>A0ABD7D024</accession>
<name>A0ABD7D024_9ACTN</name>
<evidence type="ECO:0000313" key="4">
    <source>
        <dbReference type="Proteomes" id="UP000623926"/>
    </source>
</evidence>
<organism evidence="1 4">
    <name type="scientific">Streptomyces californicus</name>
    <dbReference type="NCBI Taxonomy" id="67351"/>
    <lineage>
        <taxon>Bacteria</taxon>
        <taxon>Bacillati</taxon>
        <taxon>Actinomycetota</taxon>
        <taxon>Actinomycetes</taxon>
        <taxon>Kitasatosporales</taxon>
        <taxon>Streptomycetaceae</taxon>
        <taxon>Streptomyces</taxon>
    </lineage>
</organism>